<dbReference type="PANTHER" id="PTHR35092">
    <property type="entry name" value="CHLORINASE MJ1651"/>
    <property type="match status" value="1"/>
</dbReference>
<dbReference type="AlphaFoldDB" id="A0A1S7LLB5"/>
<sequence length="256" mass="27996">MNSVVLLTDFGIHDPYVGQMRGVLAQSGQPIHTIDLTHAIPDFDLLTGHWMISRCQQHFPHDAYWLCVVDPGVGSARAPLWVTVGERAFIGPDNGLLTWALSQPGAQVMQIDATAFAPPSHTFHGRDLFAQAIAHAIRSGPRALLTPLQSDPIRLSPSAWYQEEQERIRARIQWIDHYGNVVTSLADAKKLDGRVVLPSGQSILLPQVDTFSALPVGEAGLLVGGFGALEAVLNQASFSKKYSLKIGDWLTFIKKC</sequence>
<dbReference type="InterPro" id="IPR023228">
    <property type="entry name" value="SAM_OH_AdoTrfase_N_sf"/>
</dbReference>
<evidence type="ECO:0000313" key="5">
    <source>
        <dbReference type="EMBL" id="CRH06651.1"/>
    </source>
</evidence>
<dbReference type="InterPro" id="IPR046469">
    <property type="entry name" value="SAM_HAT_N"/>
</dbReference>
<dbReference type="InterPro" id="IPR046470">
    <property type="entry name" value="SAM_HAT_C"/>
</dbReference>
<dbReference type="Pfam" id="PF01887">
    <property type="entry name" value="SAM_HAT_N"/>
    <property type="match status" value="1"/>
</dbReference>
<protein>
    <recommendedName>
        <fullName evidence="6">SAM-dependent chlorinase/fluorinase</fullName>
    </recommendedName>
</protein>
<dbReference type="SUPFAM" id="SSF102522">
    <property type="entry name" value="Bacterial fluorinating enzyme, N-terminal domain"/>
    <property type="match status" value="1"/>
</dbReference>
<reference evidence="5" key="1">
    <citation type="submission" date="2015-04" db="EMBL/GenBank/DDBJ databases">
        <authorList>
            <person name="Syromyatnikov M.Y."/>
            <person name="Popov V.N."/>
        </authorList>
    </citation>
    <scope>NUCLEOTIDE SEQUENCE</scope>
    <source>
        <strain evidence="5">MO-1</strain>
    </source>
</reference>
<feature type="domain" description="S-adenosyl-l-methionine hydroxide adenosyltransferase N-terminal" evidence="3">
    <location>
        <begin position="4"/>
        <end position="140"/>
    </location>
</feature>
<keyword evidence="1" id="KW-0949">S-adenosyl-L-methionine</keyword>
<evidence type="ECO:0000259" key="4">
    <source>
        <dbReference type="Pfam" id="PF20257"/>
    </source>
</evidence>
<evidence type="ECO:0000256" key="2">
    <source>
        <dbReference type="ARBA" id="ARBA00024035"/>
    </source>
</evidence>
<dbReference type="EMBL" id="LO017727">
    <property type="protein sequence ID" value="CRH06651.1"/>
    <property type="molecule type" value="Genomic_DNA"/>
</dbReference>
<dbReference type="PIRSF" id="PIRSF006779">
    <property type="entry name" value="UCP006779"/>
    <property type="match status" value="1"/>
</dbReference>
<dbReference type="PANTHER" id="PTHR35092:SF1">
    <property type="entry name" value="CHLORINASE MJ1651"/>
    <property type="match status" value="1"/>
</dbReference>
<evidence type="ECO:0008006" key="6">
    <source>
        <dbReference type="Google" id="ProtNLM"/>
    </source>
</evidence>
<accession>A0A1S7LLB5</accession>
<dbReference type="Gene3D" id="2.40.30.90">
    <property type="entry name" value="Bacterial fluorinating enzyme like"/>
    <property type="match status" value="1"/>
</dbReference>
<organism evidence="5">
    <name type="scientific">Magnetococcus massalia (strain MO-1)</name>
    <dbReference type="NCBI Taxonomy" id="451514"/>
    <lineage>
        <taxon>Bacteria</taxon>
        <taxon>Pseudomonadati</taxon>
        <taxon>Pseudomonadota</taxon>
        <taxon>Magnetococcia</taxon>
        <taxon>Magnetococcales</taxon>
        <taxon>Magnetococcaceae</taxon>
        <taxon>Magnetococcus</taxon>
    </lineage>
</organism>
<evidence type="ECO:0000259" key="3">
    <source>
        <dbReference type="Pfam" id="PF01887"/>
    </source>
</evidence>
<comment type="similarity">
    <text evidence="2">Belongs to the SAM hydrolase / SAM-dependent halogenase family.</text>
</comment>
<feature type="domain" description="S-adenosyl-l-methionine hydroxide adenosyltransferase C-terminal" evidence="4">
    <location>
        <begin position="171"/>
        <end position="249"/>
    </location>
</feature>
<gene>
    <name evidence="5" type="ORF">MAGMO_2494</name>
</gene>
<evidence type="ECO:0000256" key="1">
    <source>
        <dbReference type="ARBA" id="ARBA00022691"/>
    </source>
</evidence>
<dbReference type="Gene3D" id="3.40.50.10790">
    <property type="entry name" value="S-adenosyl-l-methionine hydroxide adenosyltransferase, N-terminal"/>
    <property type="match status" value="1"/>
</dbReference>
<dbReference type="InterPro" id="IPR023227">
    <property type="entry name" value="SAM_OH_AdoTrfase_C_sf"/>
</dbReference>
<dbReference type="Pfam" id="PF20257">
    <property type="entry name" value="SAM_HAT_C"/>
    <property type="match status" value="1"/>
</dbReference>
<proteinExistence type="inferred from homology"/>
<dbReference type="InterPro" id="IPR002747">
    <property type="entry name" value="SAM_OH_AdoTrfase"/>
</dbReference>
<name>A0A1S7LLB5_MAGMO</name>
<dbReference type="SUPFAM" id="SSF101852">
    <property type="entry name" value="Bacterial fluorinating enzyme, C-terminal domain"/>
    <property type="match status" value="1"/>
</dbReference>